<dbReference type="Proteomes" id="UP001234581">
    <property type="component" value="Unassembled WGS sequence"/>
</dbReference>
<evidence type="ECO:0000313" key="3">
    <source>
        <dbReference type="EMBL" id="KAJ8656727.1"/>
    </source>
</evidence>
<dbReference type="GeneID" id="83214982"/>
<proteinExistence type="predicted"/>
<feature type="region of interest" description="Disordered" evidence="1">
    <location>
        <begin position="157"/>
        <end position="181"/>
    </location>
</feature>
<accession>A0AAD7V070</accession>
<reference evidence="3 4" key="1">
    <citation type="submission" date="2023-03" db="EMBL/GenBank/DDBJ databases">
        <title>Genome sequence of Lichtheimia ornata CBS 291.66.</title>
        <authorList>
            <person name="Mohabir J.T."/>
            <person name="Shea T.P."/>
            <person name="Kurbessoian T."/>
            <person name="Berby B."/>
            <person name="Fontaine J."/>
            <person name="Livny J."/>
            <person name="Gnirke A."/>
            <person name="Stajich J.E."/>
            <person name="Cuomo C.A."/>
        </authorList>
    </citation>
    <scope>NUCLEOTIDE SEQUENCE [LARGE SCALE GENOMIC DNA]</scope>
    <source>
        <strain evidence="3">CBS 291.66</strain>
    </source>
</reference>
<dbReference type="EMBL" id="JARTCD010000037">
    <property type="protein sequence ID" value="KAJ8656727.1"/>
    <property type="molecule type" value="Genomic_DNA"/>
</dbReference>
<keyword evidence="2" id="KW-0812">Transmembrane</keyword>
<feature type="compositionally biased region" description="Polar residues" evidence="1">
    <location>
        <begin position="172"/>
        <end position="181"/>
    </location>
</feature>
<keyword evidence="2" id="KW-0472">Membrane</keyword>
<protein>
    <submittedName>
        <fullName evidence="3">Uncharacterized protein</fullName>
    </submittedName>
</protein>
<evidence type="ECO:0000256" key="2">
    <source>
        <dbReference type="SAM" id="Phobius"/>
    </source>
</evidence>
<keyword evidence="2" id="KW-1133">Transmembrane helix</keyword>
<keyword evidence="4" id="KW-1185">Reference proteome</keyword>
<sequence>MPSTTAINAYTFINGAYVLADWYYDDTPMKAFKLIMAIYINMQTAWALGVLTLMFKHALPMVIRQTFNHLTLNSFPRFTEYYDTLADEQYAILRDGTGALYRRVFQDPDFLGMIYARINRRGHEGRPPLLTIALRIEPGTTANENLPSTVSLYDVHTANNGDEEQPPPLDRNQVNNNVEEE</sequence>
<feature type="transmembrane region" description="Helical" evidence="2">
    <location>
        <begin position="34"/>
        <end position="55"/>
    </location>
</feature>
<comment type="caution">
    <text evidence="3">The sequence shown here is derived from an EMBL/GenBank/DDBJ whole genome shotgun (WGS) entry which is preliminary data.</text>
</comment>
<name>A0AAD7V070_9FUNG</name>
<dbReference type="RefSeq" id="XP_058341640.1">
    <property type="nucleotide sequence ID" value="XM_058487589.1"/>
</dbReference>
<evidence type="ECO:0000256" key="1">
    <source>
        <dbReference type="SAM" id="MobiDB-lite"/>
    </source>
</evidence>
<gene>
    <name evidence="3" type="ORF">O0I10_007574</name>
</gene>
<evidence type="ECO:0000313" key="4">
    <source>
        <dbReference type="Proteomes" id="UP001234581"/>
    </source>
</evidence>
<dbReference type="AlphaFoldDB" id="A0AAD7V070"/>
<organism evidence="3 4">
    <name type="scientific">Lichtheimia ornata</name>
    <dbReference type="NCBI Taxonomy" id="688661"/>
    <lineage>
        <taxon>Eukaryota</taxon>
        <taxon>Fungi</taxon>
        <taxon>Fungi incertae sedis</taxon>
        <taxon>Mucoromycota</taxon>
        <taxon>Mucoromycotina</taxon>
        <taxon>Mucoromycetes</taxon>
        <taxon>Mucorales</taxon>
        <taxon>Lichtheimiaceae</taxon>
        <taxon>Lichtheimia</taxon>
    </lineage>
</organism>